<sequence length="321" mass="37355">MANYEKISSKIEKVVIDNPATANLLEWINIIDAGKKEIAYLRKLYDFDIQHLHSSTATVFSQRPMVLDEDRYLFVILHFPIFQNNRIVPAEIEFFIGHGFMITLHNNNLPTINDFFNLSKKSPESLDCYHADSSAILLAELLDRLMKDCYPLIDTNSLAIEKAQEAIFVGKQKDAVSMILDLRHNIINIRRIMQNHKNILKTFIGVKSSLVPQMEIKEHYKRLVENSKRIWEMLENQKEMVEVINNTNESLLNDRMANIMKTLTIFSVIVFPLTLLAAVFGMNAKYMPFVDNPFGFWQILGLMTLLSMLMLIFFYKKKWLQ</sequence>
<evidence type="ECO:0000256" key="4">
    <source>
        <dbReference type="ARBA" id="ARBA00022475"/>
    </source>
</evidence>
<dbReference type="Gene3D" id="3.30.460.20">
    <property type="entry name" value="CorA soluble domain-like"/>
    <property type="match status" value="1"/>
</dbReference>
<evidence type="ECO:0000256" key="3">
    <source>
        <dbReference type="ARBA" id="ARBA00022448"/>
    </source>
</evidence>
<dbReference type="PANTHER" id="PTHR46494:SF1">
    <property type="entry name" value="CORA FAMILY METAL ION TRANSPORTER (EUROFUNG)"/>
    <property type="match status" value="1"/>
</dbReference>
<evidence type="ECO:0000256" key="8">
    <source>
        <dbReference type="SAM" id="Phobius"/>
    </source>
</evidence>
<keyword evidence="3" id="KW-0813">Transport</keyword>
<dbReference type="PANTHER" id="PTHR46494">
    <property type="entry name" value="CORA FAMILY METAL ION TRANSPORTER (EUROFUNG)"/>
    <property type="match status" value="1"/>
</dbReference>
<dbReference type="Proteomes" id="UP000228533">
    <property type="component" value="Unassembled WGS sequence"/>
</dbReference>
<dbReference type="InterPro" id="IPR002523">
    <property type="entry name" value="MgTranspt_CorA/ZnTranspt_ZntB"/>
</dbReference>
<name>A0A2M6WSB1_9BACT</name>
<evidence type="ECO:0000256" key="5">
    <source>
        <dbReference type="ARBA" id="ARBA00022692"/>
    </source>
</evidence>
<dbReference type="GO" id="GO:0050897">
    <property type="term" value="F:cobalt ion binding"/>
    <property type="evidence" value="ECO:0007669"/>
    <property type="project" value="TreeGrafter"/>
</dbReference>
<organism evidence="9 10">
    <name type="scientific">Candidatus Falkowbacteria bacterium CG10_big_fil_rev_8_21_14_0_10_37_14</name>
    <dbReference type="NCBI Taxonomy" id="1974561"/>
    <lineage>
        <taxon>Bacteria</taxon>
        <taxon>Candidatus Falkowiibacteriota</taxon>
    </lineage>
</organism>
<dbReference type="SUPFAM" id="SSF143865">
    <property type="entry name" value="CorA soluble domain-like"/>
    <property type="match status" value="1"/>
</dbReference>
<dbReference type="GO" id="GO:0005886">
    <property type="term" value="C:plasma membrane"/>
    <property type="evidence" value="ECO:0007669"/>
    <property type="project" value="UniProtKB-SubCell"/>
</dbReference>
<dbReference type="AlphaFoldDB" id="A0A2M6WSB1"/>
<evidence type="ECO:0000256" key="7">
    <source>
        <dbReference type="ARBA" id="ARBA00023136"/>
    </source>
</evidence>
<comment type="subcellular location">
    <subcellularLocation>
        <location evidence="1">Cell membrane</location>
        <topology evidence="1">Multi-pass membrane protein</topology>
    </subcellularLocation>
</comment>
<dbReference type="CDD" id="cd12822">
    <property type="entry name" value="TmCorA-like"/>
    <property type="match status" value="1"/>
</dbReference>
<comment type="similarity">
    <text evidence="2">Belongs to the CorA metal ion transporter (MIT) (TC 1.A.35) family.</text>
</comment>
<dbReference type="GO" id="GO:0015087">
    <property type="term" value="F:cobalt ion transmembrane transporter activity"/>
    <property type="evidence" value="ECO:0007669"/>
    <property type="project" value="TreeGrafter"/>
</dbReference>
<feature type="transmembrane region" description="Helical" evidence="8">
    <location>
        <begin position="294"/>
        <end position="315"/>
    </location>
</feature>
<dbReference type="EMBL" id="PFAM01000023">
    <property type="protein sequence ID" value="PIT95693.1"/>
    <property type="molecule type" value="Genomic_DNA"/>
</dbReference>
<accession>A0A2M6WSB1</accession>
<evidence type="ECO:0000313" key="9">
    <source>
        <dbReference type="EMBL" id="PIT95693.1"/>
    </source>
</evidence>
<dbReference type="InterPro" id="IPR045863">
    <property type="entry name" value="CorA_TM1_TM2"/>
</dbReference>
<keyword evidence="4" id="KW-1003">Cell membrane</keyword>
<evidence type="ECO:0008006" key="11">
    <source>
        <dbReference type="Google" id="ProtNLM"/>
    </source>
</evidence>
<dbReference type="Gene3D" id="1.20.58.340">
    <property type="entry name" value="Magnesium transport protein CorA, transmembrane region"/>
    <property type="match status" value="2"/>
</dbReference>
<dbReference type="SUPFAM" id="SSF144083">
    <property type="entry name" value="Magnesium transport protein CorA, transmembrane region"/>
    <property type="match status" value="1"/>
</dbReference>
<proteinExistence type="inferred from homology"/>
<keyword evidence="7 8" id="KW-0472">Membrane</keyword>
<evidence type="ECO:0000313" key="10">
    <source>
        <dbReference type="Proteomes" id="UP000228533"/>
    </source>
</evidence>
<comment type="caution">
    <text evidence="9">The sequence shown here is derived from an EMBL/GenBank/DDBJ whole genome shotgun (WGS) entry which is preliminary data.</text>
</comment>
<evidence type="ECO:0000256" key="2">
    <source>
        <dbReference type="ARBA" id="ARBA00009765"/>
    </source>
</evidence>
<dbReference type="Pfam" id="PF01544">
    <property type="entry name" value="CorA"/>
    <property type="match status" value="1"/>
</dbReference>
<gene>
    <name evidence="9" type="ORF">COT94_03840</name>
</gene>
<evidence type="ECO:0000256" key="1">
    <source>
        <dbReference type="ARBA" id="ARBA00004651"/>
    </source>
</evidence>
<dbReference type="InterPro" id="IPR045861">
    <property type="entry name" value="CorA_cytoplasmic_dom"/>
</dbReference>
<reference evidence="10" key="1">
    <citation type="submission" date="2017-09" db="EMBL/GenBank/DDBJ databases">
        <title>Depth-based differentiation of microbial function through sediment-hosted aquifers and enrichment of novel symbionts in the deep terrestrial subsurface.</title>
        <authorList>
            <person name="Probst A.J."/>
            <person name="Ladd B."/>
            <person name="Jarett J.K."/>
            <person name="Geller-Mcgrath D.E."/>
            <person name="Sieber C.M.K."/>
            <person name="Emerson J.B."/>
            <person name="Anantharaman K."/>
            <person name="Thomas B.C."/>
            <person name="Malmstrom R."/>
            <person name="Stieglmeier M."/>
            <person name="Klingl A."/>
            <person name="Woyke T."/>
            <person name="Ryan C.M."/>
            <person name="Banfield J.F."/>
        </authorList>
    </citation>
    <scope>NUCLEOTIDE SEQUENCE [LARGE SCALE GENOMIC DNA]</scope>
</reference>
<dbReference type="GO" id="GO:0015095">
    <property type="term" value="F:magnesium ion transmembrane transporter activity"/>
    <property type="evidence" value="ECO:0007669"/>
    <property type="project" value="TreeGrafter"/>
</dbReference>
<keyword evidence="5 8" id="KW-0812">Transmembrane</keyword>
<feature type="transmembrane region" description="Helical" evidence="8">
    <location>
        <begin position="263"/>
        <end position="282"/>
    </location>
</feature>
<keyword evidence="6 8" id="KW-1133">Transmembrane helix</keyword>
<dbReference type="GO" id="GO:0000287">
    <property type="term" value="F:magnesium ion binding"/>
    <property type="evidence" value="ECO:0007669"/>
    <property type="project" value="TreeGrafter"/>
</dbReference>
<evidence type="ECO:0000256" key="6">
    <source>
        <dbReference type="ARBA" id="ARBA00022989"/>
    </source>
</evidence>
<protein>
    <recommendedName>
        <fullName evidence="11">Magnesium transport protein CorA</fullName>
    </recommendedName>
</protein>